<feature type="region of interest" description="Disordered" evidence="1">
    <location>
        <begin position="550"/>
        <end position="594"/>
    </location>
</feature>
<evidence type="ECO:0000256" key="1">
    <source>
        <dbReference type="SAM" id="MobiDB-lite"/>
    </source>
</evidence>
<sequence>MPGNAEDDAPAEAIDQIVEICNVDREDAHRVLRECKMDVQVAIDRFLSGAEDGWSEVTTRKKPVEKRSSNRERSGNQKGGSYTSYDRAPNGPGTSTSGGGRDNYRGGQGSRGGRGRRPKSGYSNANRGDRETVSGRKPPHEPEPAWANAKADSYWDVSQSNEKLREWALPGRTPAGIQPESNEGLQDGGWGPSPGGIEDSWSKQDDLVPTQPAASWGLPEEETSKVANPKSGVGGSSAAGAIEDNSSALTDSASTRVPVNTISTIESRPAGKRELNFRAAVAGGAGHAVKTKIPEEAGLIGTSTEHGGQSVLNATAPLARSPLTAETTTKAIDPTPEEPLVSRELESTKGVLAESTLPAEVTGDQSVLMSSWAPLPRGTNAESTAIPPEVETPEILPTAKDDAHHKPALNPLGVDQLGLQFGSFALNGEDAGGPSKGGPKVAEGEWKTEAPIKPEPPAGPTGPRQYNGVEEMSVPVKPSTTTSTFEEQTADKPRDESGTASMYAHGDRYSMQGPPQPYGMMPIQYAQYEPQTNAQGGVPSAQMQSFYDPSVIGMVPSPTYRDEKVAPTRGDDQTSSRSGRGAAGKHEHQDGRHFNPYMMAPGFAPYPSVYAFPHSPYAGTAMGPPGTYPQYANAGPPPNQGSGRVDGLEEGGYSHGHSEGPDNAMYQPVFLGVPMMHDMQQQQQTQQQGGHRQNSQLVQDSQGGSKESDHYKQRSGANAAPGQSYIPEYASHQNVEWSKAGVSEKLDPGRGTTFGSANDPKGFGAGQLKADSHAQRSQMLGRDMNQSYYGNTEGGHLHASGPAPPPPADSHAAPDQMHGEGQGASTGYYQSTRNGQHPYFPSYY</sequence>
<protein>
    <recommendedName>
        <fullName evidence="4">UBA domain-containing protein</fullName>
    </recommendedName>
</protein>
<name>A0AAV8UIP7_9RHOD</name>
<feature type="compositionally biased region" description="Basic and acidic residues" evidence="1">
    <location>
        <begin position="584"/>
        <end position="593"/>
    </location>
</feature>
<dbReference type="Pfam" id="PF14555">
    <property type="entry name" value="UBA_4"/>
    <property type="match status" value="1"/>
</dbReference>
<dbReference type="Proteomes" id="UP001157974">
    <property type="component" value="Unassembled WGS sequence"/>
</dbReference>
<dbReference type="SUPFAM" id="SSF46934">
    <property type="entry name" value="UBA-like"/>
    <property type="match status" value="1"/>
</dbReference>
<evidence type="ECO:0000313" key="3">
    <source>
        <dbReference type="Proteomes" id="UP001157974"/>
    </source>
</evidence>
<comment type="caution">
    <text evidence="2">The sequence shown here is derived from an EMBL/GenBank/DDBJ whole genome shotgun (WGS) entry which is preliminary data.</text>
</comment>
<feature type="region of interest" description="Disordered" evidence="1">
    <location>
        <begin position="50"/>
        <end position="255"/>
    </location>
</feature>
<feature type="region of interest" description="Disordered" evidence="1">
    <location>
        <begin position="429"/>
        <end position="500"/>
    </location>
</feature>
<dbReference type="EMBL" id="JAMWBK010000013">
    <property type="protein sequence ID" value="KAJ8900938.1"/>
    <property type="molecule type" value="Genomic_DNA"/>
</dbReference>
<feature type="compositionally biased region" description="Basic and acidic residues" evidence="1">
    <location>
        <begin position="560"/>
        <end position="574"/>
    </location>
</feature>
<evidence type="ECO:0000313" key="2">
    <source>
        <dbReference type="EMBL" id="KAJ8900938.1"/>
    </source>
</evidence>
<dbReference type="AlphaFoldDB" id="A0AAV8UIP7"/>
<feature type="compositionally biased region" description="Polar residues" evidence="1">
    <location>
        <begin position="823"/>
        <end position="835"/>
    </location>
</feature>
<gene>
    <name evidence="2" type="ORF">NDN08_000236</name>
</gene>
<feature type="compositionally biased region" description="Basic and acidic residues" evidence="1">
    <location>
        <begin position="442"/>
        <end position="452"/>
    </location>
</feature>
<feature type="compositionally biased region" description="Basic and acidic residues" evidence="1">
    <location>
        <begin position="65"/>
        <end position="75"/>
    </location>
</feature>
<keyword evidence="3" id="KW-1185">Reference proteome</keyword>
<feature type="compositionally biased region" description="Polar residues" evidence="1">
    <location>
        <begin position="244"/>
        <end position="255"/>
    </location>
</feature>
<feature type="region of interest" description="Disordered" evidence="1">
    <location>
        <begin position="743"/>
        <end position="844"/>
    </location>
</feature>
<feature type="region of interest" description="Disordered" evidence="1">
    <location>
        <begin position="679"/>
        <end position="724"/>
    </location>
</feature>
<feature type="region of interest" description="Disordered" evidence="1">
    <location>
        <begin position="628"/>
        <end position="666"/>
    </location>
</feature>
<feature type="compositionally biased region" description="Polar residues" evidence="1">
    <location>
        <begin position="689"/>
        <end position="705"/>
    </location>
</feature>
<feature type="compositionally biased region" description="Gly residues" evidence="1">
    <location>
        <begin position="96"/>
        <end position="112"/>
    </location>
</feature>
<proteinExistence type="predicted"/>
<dbReference type="InterPro" id="IPR009060">
    <property type="entry name" value="UBA-like_sf"/>
</dbReference>
<organism evidence="2 3">
    <name type="scientific">Rhodosorus marinus</name>
    <dbReference type="NCBI Taxonomy" id="101924"/>
    <lineage>
        <taxon>Eukaryota</taxon>
        <taxon>Rhodophyta</taxon>
        <taxon>Stylonematophyceae</taxon>
        <taxon>Stylonematales</taxon>
        <taxon>Stylonemataceae</taxon>
        <taxon>Rhodosorus</taxon>
    </lineage>
</organism>
<evidence type="ECO:0008006" key="4">
    <source>
        <dbReference type="Google" id="ProtNLM"/>
    </source>
</evidence>
<feature type="compositionally biased region" description="Basic and acidic residues" evidence="1">
    <location>
        <begin position="127"/>
        <end position="143"/>
    </location>
</feature>
<accession>A0AAV8UIP7</accession>
<reference evidence="2 3" key="1">
    <citation type="journal article" date="2023" name="Nat. Commun.">
        <title>Origin of minicircular mitochondrial genomes in red algae.</title>
        <authorList>
            <person name="Lee Y."/>
            <person name="Cho C.H."/>
            <person name="Lee Y.M."/>
            <person name="Park S.I."/>
            <person name="Yang J.H."/>
            <person name="West J.A."/>
            <person name="Bhattacharya D."/>
            <person name="Yoon H.S."/>
        </authorList>
    </citation>
    <scope>NUCLEOTIDE SEQUENCE [LARGE SCALE GENOMIC DNA]</scope>
    <source>
        <strain evidence="2 3">CCMP1338</strain>
        <tissue evidence="2">Whole cell</tissue>
    </source>
</reference>